<accession>A0AAD1XX62</accession>
<keyword evidence="3" id="KW-1185">Reference proteome</keyword>
<feature type="region of interest" description="Disordered" evidence="1">
    <location>
        <begin position="1"/>
        <end position="21"/>
    </location>
</feature>
<feature type="region of interest" description="Disordered" evidence="1">
    <location>
        <begin position="172"/>
        <end position="199"/>
    </location>
</feature>
<proteinExistence type="predicted"/>
<comment type="caution">
    <text evidence="2">The sequence shown here is derived from an EMBL/GenBank/DDBJ whole genome shotgun (WGS) entry which is preliminary data.</text>
</comment>
<feature type="compositionally biased region" description="Basic residues" evidence="1">
    <location>
        <begin position="512"/>
        <end position="522"/>
    </location>
</feature>
<dbReference type="EMBL" id="CAMPGE010023145">
    <property type="protein sequence ID" value="CAI2381118.1"/>
    <property type="molecule type" value="Genomic_DNA"/>
</dbReference>
<reference evidence="2" key="1">
    <citation type="submission" date="2023-07" db="EMBL/GenBank/DDBJ databases">
        <authorList>
            <consortium name="AG Swart"/>
            <person name="Singh M."/>
            <person name="Singh A."/>
            <person name="Seah K."/>
            <person name="Emmerich C."/>
        </authorList>
    </citation>
    <scope>NUCLEOTIDE SEQUENCE</scope>
    <source>
        <strain evidence="2">DP1</strain>
    </source>
</reference>
<sequence>MNSQFPRLKGRADNKRMPVIKRNGISPIFDRSLNDSKGRPNSIKREQFSPFASSPIQLNRTLGAAEGQEFREKYGNYIQKFGGLYNPGFSYNNLFNENSNQGWNKFLGIIKHTPIRENTMSVVKNMKAKKKILDSVKSNKNKKLLLENENILKCYAFETFFKDKKNEMNKKTKKDNFDVGSNKPRRGSSAKRPSRKDTDKMIVSLLGDTHFLNEVKQSTKKFIADENRVKSEEAINTNIIQATTPILKKKKSPDNTSWKRKIVPGDKTMTMQFSMRSSRRLRDIRDSVKRCTIFTRESIIKKNAIPKFSFLNKGDRTNAFDNIMKLNNFSNSKRQEESAYSFSSESEKEVEDTVDDTEFDRHRGFLIPSTNPHYSVFSSKNSFTVHEDDIIQENDEKEEPVLDYTPKLDKLGNIRKKFTFIKSGNGMSSVEKVKQSISNKSGLMNLKKSLHSALKRTNPKPIGRNRFKSISPVTSKKEMIQKTRDRLKSMDQKCQTSTKPHNTPNPSAFRTTTRKFKFNKKH</sequence>
<evidence type="ECO:0000313" key="3">
    <source>
        <dbReference type="Proteomes" id="UP001295684"/>
    </source>
</evidence>
<dbReference type="AlphaFoldDB" id="A0AAD1XX62"/>
<feature type="compositionally biased region" description="Polar residues" evidence="1">
    <location>
        <begin position="492"/>
        <end position="508"/>
    </location>
</feature>
<feature type="region of interest" description="Disordered" evidence="1">
    <location>
        <begin position="489"/>
        <end position="522"/>
    </location>
</feature>
<protein>
    <submittedName>
        <fullName evidence="2">Uncharacterized protein</fullName>
    </submittedName>
</protein>
<gene>
    <name evidence="2" type="ORF">ECRASSUSDP1_LOCUS22564</name>
</gene>
<evidence type="ECO:0000313" key="2">
    <source>
        <dbReference type="EMBL" id="CAI2381118.1"/>
    </source>
</evidence>
<organism evidence="2 3">
    <name type="scientific">Euplotes crassus</name>
    <dbReference type="NCBI Taxonomy" id="5936"/>
    <lineage>
        <taxon>Eukaryota</taxon>
        <taxon>Sar</taxon>
        <taxon>Alveolata</taxon>
        <taxon>Ciliophora</taxon>
        <taxon>Intramacronucleata</taxon>
        <taxon>Spirotrichea</taxon>
        <taxon>Hypotrichia</taxon>
        <taxon>Euplotida</taxon>
        <taxon>Euplotidae</taxon>
        <taxon>Moneuplotes</taxon>
    </lineage>
</organism>
<evidence type="ECO:0000256" key="1">
    <source>
        <dbReference type="SAM" id="MobiDB-lite"/>
    </source>
</evidence>
<feature type="region of interest" description="Disordered" evidence="1">
    <location>
        <begin position="28"/>
        <end position="47"/>
    </location>
</feature>
<dbReference type="Proteomes" id="UP001295684">
    <property type="component" value="Unassembled WGS sequence"/>
</dbReference>
<name>A0AAD1XX62_EUPCR</name>
<feature type="compositionally biased region" description="Basic residues" evidence="1">
    <location>
        <begin position="183"/>
        <end position="194"/>
    </location>
</feature>
<feature type="compositionally biased region" description="Basic and acidic residues" evidence="1">
    <location>
        <begin position="32"/>
        <end position="47"/>
    </location>
</feature>